<sequence length="390" mass="43323">MPFIHMLPDLGMNYTFNRPLLDGKSPARLKELGAIAPRIKDYDSWYTVWLEVAKKAEAEKRHLDAASYYHGAEFYLPAGDVRNGLYDDFARNWALGMKGVAGYERIAIPYPGGHLPGFRLQARGKERSTLIFTGGYDSFVEEFYTFLLPLTEIGITVIAFDGPGQGGALRQGIYLDHAWEKPAKAAIDYFGLDAVDWLGASCGGYMSIRAAAFEPRIKHIISMPTSYSGLDMTLKQMRPGKAQQLISLFKAGDRKGTEAVVAEERVPSSVFEWCVVQGMHITGTRTPYDFLNEIAKHSLDGILHNVKQDILLTEGEQDHLFDVGWVHRTMRELVCARSVTTRIFTAREGAEQHCQLGNSAVARHAIVHWLASFYPGMPVGESTKATSVAA</sequence>
<dbReference type="SUPFAM" id="SSF53474">
    <property type="entry name" value="alpha/beta-Hydrolases"/>
    <property type="match status" value="1"/>
</dbReference>
<accession>A0A0R3KP48</accession>
<dbReference type="Proteomes" id="UP000050863">
    <property type="component" value="Unassembled WGS sequence"/>
</dbReference>
<evidence type="ECO:0008006" key="3">
    <source>
        <dbReference type="Google" id="ProtNLM"/>
    </source>
</evidence>
<keyword evidence="2" id="KW-1185">Reference proteome</keyword>
<comment type="caution">
    <text evidence="1">The sequence shown here is derived from an EMBL/GenBank/DDBJ whole genome shotgun (WGS) entry which is preliminary data.</text>
</comment>
<reference evidence="1 2" key="1">
    <citation type="submission" date="2014-03" db="EMBL/GenBank/DDBJ databases">
        <title>Bradyrhizobium valentinum sp. nov., isolated from effective nodules of Lupinus mariae-josephae, a lupine endemic of basic-lime soils in Eastern Spain.</title>
        <authorList>
            <person name="Duran D."/>
            <person name="Rey L."/>
            <person name="Navarro A."/>
            <person name="Busquets A."/>
            <person name="Imperial J."/>
            <person name="Ruiz-Argueso T."/>
        </authorList>
    </citation>
    <scope>NUCLEOTIDE SEQUENCE [LARGE SCALE GENOMIC DNA]</scope>
    <source>
        <strain evidence="1 2">PAC68</strain>
    </source>
</reference>
<proteinExistence type="predicted"/>
<dbReference type="RefSeq" id="WP_057839324.1">
    <property type="nucleotide sequence ID" value="NZ_LLXZ01000191.1"/>
</dbReference>
<dbReference type="InterPro" id="IPR029058">
    <property type="entry name" value="AB_hydrolase_fold"/>
</dbReference>
<dbReference type="Gene3D" id="3.40.50.1820">
    <property type="entry name" value="alpha/beta hydrolase"/>
    <property type="match status" value="1"/>
</dbReference>
<name>A0A0R3KP48_9BRAD</name>
<dbReference type="AlphaFoldDB" id="A0A0R3KP48"/>
<organism evidence="1 2">
    <name type="scientific">Bradyrhizobium jicamae</name>
    <dbReference type="NCBI Taxonomy" id="280332"/>
    <lineage>
        <taxon>Bacteria</taxon>
        <taxon>Pseudomonadati</taxon>
        <taxon>Pseudomonadota</taxon>
        <taxon>Alphaproteobacteria</taxon>
        <taxon>Hyphomicrobiales</taxon>
        <taxon>Nitrobacteraceae</taxon>
        <taxon>Bradyrhizobium</taxon>
    </lineage>
</organism>
<gene>
    <name evidence="1" type="ORF">CQ12_01245</name>
</gene>
<dbReference type="EMBL" id="LLXZ01000191">
    <property type="protein sequence ID" value="KRQ97347.1"/>
    <property type="molecule type" value="Genomic_DNA"/>
</dbReference>
<evidence type="ECO:0000313" key="1">
    <source>
        <dbReference type="EMBL" id="KRQ97347.1"/>
    </source>
</evidence>
<dbReference type="OrthoDB" id="217645at2"/>
<protein>
    <recommendedName>
        <fullName evidence="3">Alpha/beta hydrolase</fullName>
    </recommendedName>
</protein>
<dbReference type="STRING" id="280332.CQ12_01245"/>
<evidence type="ECO:0000313" key="2">
    <source>
        <dbReference type="Proteomes" id="UP000050863"/>
    </source>
</evidence>